<proteinExistence type="predicted"/>
<dbReference type="AlphaFoldDB" id="A5BXN4"/>
<sequence>MMKGYLNPQICLLLYPIGRGEKKCNPYSMRWRYRDMLRRSPKEEPPKLILNMLPLEMKYAYREEDEAKVVLSSCHPQQMCLGIKFQFQKFGVKFEELVVERSLKLDALNLDWFGVIDGPPLHGHFRKQYL</sequence>
<organism evidence="1">
    <name type="scientific">Vitis vinifera</name>
    <name type="common">Grape</name>
    <dbReference type="NCBI Taxonomy" id="29760"/>
    <lineage>
        <taxon>Eukaryota</taxon>
        <taxon>Viridiplantae</taxon>
        <taxon>Streptophyta</taxon>
        <taxon>Embryophyta</taxon>
        <taxon>Tracheophyta</taxon>
        <taxon>Spermatophyta</taxon>
        <taxon>Magnoliopsida</taxon>
        <taxon>eudicotyledons</taxon>
        <taxon>Gunneridae</taxon>
        <taxon>Pentapetalae</taxon>
        <taxon>rosids</taxon>
        <taxon>Vitales</taxon>
        <taxon>Vitaceae</taxon>
        <taxon>Viteae</taxon>
        <taxon>Vitis</taxon>
    </lineage>
</organism>
<name>A5BXN4_VITVI</name>
<accession>A5BXN4</accession>
<protein>
    <submittedName>
        <fullName evidence="1">Uncharacterized protein</fullName>
    </submittedName>
</protein>
<reference evidence="1" key="1">
    <citation type="journal article" date="2007" name="PLoS ONE">
        <title>The first genome sequence of an elite grapevine cultivar (Pinot noir Vitis vinifera L.): coping with a highly heterozygous genome.</title>
        <authorList>
            <person name="Velasco R."/>
            <person name="Zharkikh A."/>
            <person name="Troggio M."/>
            <person name="Cartwright D.A."/>
            <person name="Cestaro A."/>
            <person name="Pruss D."/>
            <person name="Pindo M."/>
            <person name="FitzGerald L.M."/>
            <person name="Vezzulli S."/>
            <person name="Reid J."/>
            <person name="Malacarne G."/>
            <person name="Iliev D."/>
            <person name="Coppola G."/>
            <person name="Wardell B."/>
            <person name="Micheletti D."/>
            <person name="Macalma T."/>
            <person name="Facci M."/>
            <person name="Mitchell J.T."/>
            <person name="Perazzolli M."/>
            <person name="Eldredge G."/>
            <person name="Gatto P."/>
            <person name="Oyzerski R."/>
            <person name="Moretto M."/>
            <person name="Gutin N."/>
            <person name="Stefanini M."/>
            <person name="Chen Y."/>
            <person name="Segala C."/>
            <person name="Davenport C."/>
            <person name="Dematte L."/>
            <person name="Mraz A."/>
            <person name="Battilana J."/>
            <person name="Stormo K."/>
            <person name="Costa F."/>
            <person name="Tao Q."/>
            <person name="Si-Ammour A."/>
            <person name="Harkins T."/>
            <person name="Lackey A."/>
            <person name="Perbost C."/>
            <person name="Taillon B."/>
            <person name="Stella A."/>
            <person name="Solovyev V."/>
            <person name="Fawcett J.A."/>
            <person name="Sterck L."/>
            <person name="Vandepoele K."/>
            <person name="Grando S.M."/>
            <person name="Toppo S."/>
            <person name="Moser C."/>
            <person name="Lanchbury J."/>
            <person name="Bogden R."/>
            <person name="Skolnick M."/>
            <person name="Sgaramella V."/>
            <person name="Bhatnagar S.K."/>
            <person name="Fontana P."/>
            <person name="Gutin A."/>
            <person name="Van de Peer Y."/>
            <person name="Salamini F."/>
            <person name="Viola R."/>
        </authorList>
    </citation>
    <scope>NUCLEOTIDE SEQUENCE</scope>
</reference>
<gene>
    <name evidence="1" type="ORF">VITISV_036257</name>
</gene>
<evidence type="ECO:0000313" key="1">
    <source>
        <dbReference type="EMBL" id="CAN70675.1"/>
    </source>
</evidence>
<dbReference type="EMBL" id="AM474935">
    <property type="protein sequence ID" value="CAN70675.1"/>
    <property type="molecule type" value="Genomic_DNA"/>
</dbReference>